<feature type="domain" description="HD-GYP" evidence="2">
    <location>
        <begin position="12"/>
        <end position="246"/>
    </location>
</feature>
<organism evidence="3 4">
    <name type="scientific">Terrabacter ginsenosidimutans</name>
    <dbReference type="NCBI Taxonomy" id="490575"/>
    <lineage>
        <taxon>Bacteria</taxon>
        <taxon>Bacillati</taxon>
        <taxon>Actinomycetota</taxon>
        <taxon>Actinomycetes</taxon>
        <taxon>Micrococcales</taxon>
        <taxon>Intrasporangiaceae</taxon>
        <taxon>Terrabacter</taxon>
    </lineage>
</organism>
<evidence type="ECO:0000259" key="1">
    <source>
        <dbReference type="PROSITE" id="PS50043"/>
    </source>
</evidence>
<name>A0ABP7CYY0_9MICO</name>
<dbReference type="SMART" id="SM00421">
    <property type="entry name" value="HTH_LUXR"/>
    <property type="match status" value="1"/>
</dbReference>
<dbReference type="RefSeq" id="WP_344942924.1">
    <property type="nucleotide sequence ID" value="NZ_BAABDC010000001.1"/>
</dbReference>
<dbReference type="PANTHER" id="PTHR45228">
    <property type="entry name" value="CYCLIC DI-GMP PHOSPHODIESTERASE TM_0186-RELATED"/>
    <property type="match status" value="1"/>
</dbReference>
<keyword evidence="4" id="KW-1185">Reference proteome</keyword>
<comment type="caution">
    <text evidence="3">The sequence shown here is derived from an EMBL/GenBank/DDBJ whole genome shotgun (WGS) entry which is preliminary data.</text>
</comment>
<dbReference type="InterPro" id="IPR003607">
    <property type="entry name" value="HD/PDEase_dom"/>
</dbReference>
<evidence type="ECO:0000259" key="2">
    <source>
        <dbReference type="PROSITE" id="PS51832"/>
    </source>
</evidence>
<dbReference type="InterPro" id="IPR036388">
    <property type="entry name" value="WH-like_DNA-bd_sf"/>
</dbReference>
<dbReference type="PRINTS" id="PR00038">
    <property type="entry name" value="HTHLUXR"/>
</dbReference>
<dbReference type="SUPFAM" id="SSF46894">
    <property type="entry name" value="C-terminal effector domain of the bipartite response regulators"/>
    <property type="match status" value="1"/>
</dbReference>
<dbReference type="Gene3D" id="1.10.3210.10">
    <property type="entry name" value="Hypothetical protein af1432"/>
    <property type="match status" value="2"/>
</dbReference>
<dbReference type="SUPFAM" id="SSF109604">
    <property type="entry name" value="HD-domain/PDEase-like"/>
    <property type="match status" value="1"/>
</dbReference>
<dbReference type="CDD" id="cd06170">
    <property type="entry name" value="LuxR_C_like"/>
    <property type="match status" value="1"/>
</dbReference>
<proteinExistence type="predicted"/>
<dbReference type="InterPro" id="IPR016032">
    <property type="entry name" value="Sig_transdc_resp-reg_C-effctor"/>
</dbReference>
<gene>
    <name evidence="3" type="ORF">GCM10022399_11950</name>
</gene>
<feature type="domain" description="HD-GYP" evidence="2">
    <location>
        <begin position="260"/>
        <end position="456"/>
    </location>
</feature>
<evidence type="ECO:0000313" key="3">
    <source>
        <dbReference type="EMBL" id="GAA3697097.1"/>
    </source>
</evidence>
<dbReference type="InterPro" id="IPR037522">
    <property type="entry name" value="HD_GYP_dom"/>
</dbReference>
<dbReference type="Pfam" id="PF13487">
    <property type="entry name" value="HD_5"/>
    <property type="match status" value="1"/>
</dbReference>
<dbReference type="InterPro" id="IPR000792">
    <property type="entry name" value="Tscrpt_reg_LuxR_C"/>
</dbReference>
<dbReference type="EMBL" id="BAABDC010000001">
    <property type="protein sequence ID" value="GAA3697097.1"/>
    <property type="molecule type" value="Genomic_DNA"/>
</dbReference>
<dbReference type="CDD" id="cd00077">
    <property type="entry name" value="HDc"/>
    <property type="match status" value="1"/>
</dbReference>
<evidence type="ECO:0000313" key="4">
    <source>
        <dbReference type="Proteomes" id="UP001501468"/>
    </source>
</evidence>
<feature type="domain" description="HTH luxR-type" evidence="1">
    <location>
        <begin position="450"/>
        <end position="515"/>
    </location>
</feature>
<dbReference type="SMART" id="SM00471">
    <property type="entry name" value="HDc"/>
    <property type="match status" value="1"/>
</dbReference>
<dbReference type="Pfam" id="PF00196">
    <property type="entry name" value="GerE"/>
    <property type="match status" value="1"/>
</dbReference>
<dbReference type="Proteomes" id="UP001501468">
    <property type="component" value="Unassembled WGS sequence"/>
</dbReference>
<dbReference type="PROSITE" id="PS51832">
    <property type="entry name" value="HD_GYP"/>
    <property type="match status" value="2"/>
</dbReference>
<dbReference type="InterPro" id="IPR052020">
    <property type="entry name" value="Cyclic_di-GMP/3'3'-cGAMP_PDE"/>
</dbReference>
<protein>
    <submittedName>
        <fullName evidence="3">HD domain-containing protein</fullName>
    </submittedName>
</protein>
<dbReference type="PROSITE" id="PS50043">
    <property type="entry name" value="HTH_LUXR_2"/>
    <property type="match status" value="1"/>
</dbReference>
<reference evidence="4" key="1">
    <citation type="journal article" date="2019" name="Int. J. Syst. Evol. Microbiol.">
        <title>The Global Catalogue of Microorganisms (GCM) 10K type strain sequencing project: providing services to taxonomists for standard genome sequencing and annotation.</title>
        <authorList>
            <consortium name="The Broad Institute Genomics Platform"/>
            <consortium name="The Broad Institute Genome Sequencing Center for Infectious Disease"/>
            <person name="Wu L."/>
            <person name="Ma J."/>
        </authorList>
    </citation>
    <scope>NUCLEOTIDE SEQUENCE [LARGE SCALE GENOMIC DNA]</scope>
    <source>
        <strain evidence="4">JCM 17125</strain>
    </source>
</reference>
<dbReference type="Gene3D" id="1.10.10.10">
    <property type="entry name" value="Winged helix-like DNA-binding domain superfamily/Winged helix DNA-binding domain"/>
    <property type="match status" value="1"/>
</dbReference>
<sequence>MRDHLPDGPNPPLPARAEVLAALSLAIDLGLGLPVEHVLRASLVSKALAEQLGGNEAEQATAFYTTMFMWVGCVADSHEYSRWFGDDIAVRSASYEVDWTGVPYAVFLLRSLGYGRPLPQRIKVAGRLLSNPRGNLTAMITSHCSSAALFASRLGFGDDVCGALPFGFERWDGQGLPAGASGEQLPVAMRITQVADIAEVLHRRHGLDACIATVRQRRGGWFDPQVAEAFAANAEALLDLPDDVWQLAVAEAPGGQEAVTEAQLDDLVMALGDFVDLKSPYTLGHSRAVAGLVGAAARHAGLTRAEQGTLRRAGHLHDIGRIGVSNLVWDKPDPLTATERERMQLHPFLSGRILARVPALAPEARLVVNHHERLDGSGYPNRLSGSDLSLSDQLLAAADRLQGLVEPRPHRAALSPREAADLLRQDARAGHLHSGAVDAVLAAAGRTSARGAWPVGLTDREVDVLRLVAAATPTREIATRLGITEKTVRNHIDHVFAKTGTSNRVGLSLFALTNGLAAATPTPA</sequence>
<accession>A0ABP7CYY0</accession>
<dbReference type="PANTHER" id="PTHR45228:SF5">
    <property type="entry name" value="CYCLIC DI-GMP PHOSPHODIESTERASE VC_1348-RELATED"/>
    <property type="match status" value="1"/>
</dbReference>